<accession>G4ZMG9</accession>
<name>G4ZMG9_PHYSP</name>
<reference evidence="3 4" key="1">
    <citation type="journal article" date="2006" name="Science">
        <title>Phytophthora genome sequences uncover evolutionary origins and mechanisms of pathogenesis.</title>
        <authorList>
            <person name="Tyler B.M."/>
            <person name="Tripathy S."/>
            <person name="Zhang X."/>
            <person name="Dehal P."/>
            <person name="Jiang R.H."/>
            <person name="Aerts A."/>
            <person name="Arredondo F.D."/>
            <person name="Baxter L."/>
            <person name="Bensasson D."/>
            <person name="Beynon J.L."/>
            <person name="Chapman J."/>
            <person name="Damasceno C.M."/>
            <person name="Dorrance A.E."/>
            <person name="Dou D."/>
            <person name="Dickerman A.W."/>
            <person name="Dubchak I.L."/>
            <person name="Garbelotto M."/>
            <person name="Gijzen M."/>
            <person name="Gordon S.G."/>
            <person name="Govers F."/>
            <person name="Grunwald N.J."/>
            <person name="Huang W."/>
            <person name="Ivors K.L."/>
            <person name="Jones R.W."/>
            <person name="Kamoun S."/>
            <person name="Krampis K."/>
            <person name="Lamour K.H."/>
            <person name="Lee M.K."/>
            <person name="McDonald W.H."/>
            <person name="Medina M."/>
            <person name="Meijer H.J."/>
            <person name="Nordberg E.K."/>
            <person name="Maclean D.J."/>
            <person name="Ospina-Giraldo M.D."/>
            <person name="Morris P.F."/>
            <person name="Phuntumart V."/>
            <person name="Putnam N.H."/>
            <person name="Rash S."/>
            <person name="Rose J.K."/>
            <person name="Sakihama Y."/>
            <person name="Salamov A.A."/>
            <person name="Savidor A."/>
            <person name="Scheuring C.F."/>
            <person name="Smith B.M."/>
            <person name="Sobral B.W."/>
            <person name="Terry A."/>
            <person name="Torto-Alalibo T.A."/>
            <person name="Win J."/>
            <person name="Xu Z."/>
            <person name="Zhang H."/>
            <person name="Grigoriev I.V."/>
            <person name="Rokhsar D.S."/>
            <person name="Boore J.L."/>
        </authorList>
    </citation>
    <scope>NUCLEOTIDE SEQUENCE [LARGE SCALE GENOMIC DNA]</scope>
    <source>
        <strain evidence="3 4">P6497</strain>
    </source>
</reference>
<evidence type="ECO:0000313" key="3">
    <source>
        <dbReference type="EMBL" id="EGZ15022.1"/>
    </source>
</evidence>
<keyword evidence="4" id="KW-1185">Reference proteome</keyword>
<dbReference type="AlphaFoldDB" id="G4ZMG9"/>
<proteinExistence type="predicted"/>
<dbReference type="InParanoid" id="G4ZMG9"/>
<organism evidence="3 4">
    <name type="scientific">Phytophthora sojae (strain P6497)</name>
    <name type="common">Soybean stem and root rot agent</name>
    <name type="synonym">Phytophthora megasperma f. sp. glycines</name>
    <dbReference type="NCBI Taxonomy" id="1094619"/>
    <lineage>
        <taxon>Eukaryota</taxon>
        <taxon>Sar</taxon>
        <taxon>Stramenopiles</taxon>
        <taxon>Oomycota</taxon>
        <taxon>Peronosporomycetes</taxon>
        <taxon>Peronosporales</taxon>
        <taxon>Peronosporaceae</taxon>
        <taxon>Phytophthora</taxon>
    </lineage>
</organism>
<evidence type="ECO:0000256" key="1">
    <source>
        <dbReference type="SAM" id="MobiDB-lite"/>
    </source>
</evidence>
<dbReference type="STRING" id="1094619.G4ZMG9"/>
<feature type="signal peptide" evidence="2">
    <location>
        <begin position="1"/>
        <end position="17"/>
    </location>
</feature>
<dbReference type="Gene3D" id="2.60.40.200">
    <property type="entry name" value="Superoxide dismutase, copper/zinc binding domain"/>
    <property type="match status" value="1"/>
</dbReference>
<dbReference type="Proteomes" id="UP000002640">
    <property type="component" value="Unassembled WGS sequence"/>
</dbReference>
<keyword evidence="2" id="KW-0732">Signal</keyword>
<evidence type="ECO:0000313" key="4">
    <source>
        <dbReference type="Proteomes" id="UP000002640"/>
    </source>
</evidence>
<dbReference type="GeneID" id="20658998"/>
<dbReference type="InterPro" id="IPR036423">
    <property type="entry name" value="SOD-like_Cu/Zn_dom_sf"/>
</dbReference>
<dbReference type="GO" id="GO:0006801">
    <property type="term" value="P:superoxide metabolic process"/>
    <property type="evidence" value="ECO:0007669"/>
    <property type="project" value="InterPro"/>
</dbReference>
<feature type="chain" id="PRO_5003472227" evidence="2">
    <location>
        <begin position="18"/>
        <end position="235"/>
    </location>
</feature>
<sequence>MVRSIAALAATLAVASAQPSFVYKFDAATAGGVDGSIHIKYAGENSSTATITAALDFSRVNQPDIMAFDDQCTSDKVTGWKWHIHTKWNSTLSSDSFKQCAKAATGLHYDPLRACGPVSEYNAEPECAAKIPSYACNPGNYSADPLACEKGDLSGKFGAFKLGEDSTVSEQWTDEHFPLPSENTESWSIVLHAMCGQESRISCAHRTVEDEAEQVDQSTPVQQESPVVPAPGCGA</sequence>
<dbReference type="SMR" id="G4ZMG9"/>
<dbReference type="EMBL" id="JH159155">
    <property type="protein sequence ID" value="EGZ15022.1"/>
    <property type="molecule type" value="Genomic_DNA"/>
</dbReference>
<protein>
    <submittedName>
        <fullName evidence="3">Uncharacterized protein</fullName>
    </submittedName>
</protein>
<feature type="region of interest" description="Disordered" evidence="1">
    <location>
        <begin position="212"/>
        <end position="235"/>
    </location>
</feature>
<dbReference type="RefSeq" id="XP_009528771.1">
    <property type="nucleotide sequence ID" value="XM_009530476.1"/>
</dbReference>
<dbReference type="GO" id="GO:0046872">
    <property type="term" value="F:metal ion binding"/>
    <property type="evidence" value="ECO:0007669"/>
    <property type="project" value="InterPro"/>
</dbReference>
<evidence type="ECO:0000256" key="2">
    <source>
        <dbReference type="SAM" id="SignalP"/>
    </source>
</evidence>
<feature type="compositionally biased region" description="Polar residues" evidence="1">
    <location>
        <begin position="215"/>
        <end position="225"/>
    </location>
</feature>
<dbReference type="KEGG" id="psoj:PHYSODRAFT_509514"/>
<gene>
    <name evidence="3" type="ORF">PHYSODRAFT_509514</name>
</gene>
<dbReference type="OMA" id="AMCGQES"/>